<organism evidence="5 6">
    <name type="scientific">Mesobacillus selenatarsenatis (strain DSM 18680 / JCM 14380 / FERM P-15431 / SF-1)</name>
    <dbReference type="NCBI Taxonomy" id="1321606"/>
    <lineage>
        <taxon>Bacteria</taxon>
        <taxon>Bacillati</taxon>
        <taxon>Bacillota</taxon>
        <taxon>Bacilli</taxon>
        <taxon>Bacillales</taxon>
        <taxon>Bacillaceae</taxon>
        <taxon>Mesobacillus</taxon>
    </lineage>
</organism>
<evidence type="ECO:0000256" key="4">
    <source>
        <dbReference type="ARBA" id="ARBA00022842"/>
    </source>
</evidence>
<dbReference type="PANTHER" id="PTHR46470:SF2">
    <property type="entry name" value="GLYCERALDEHYDE 3-PHOSPHATE PHOSPHATASE"/>
    <property type="match status" value="1"/>
</dbReference>
<dbReference type="Pfam" id="PF13419">
    <property type="entry name" value="HAD_2"/>
    <property type="match status" value="1"/>
</dbReference>
<dbReference type="SUPFAM" id="SSF56784">
    <property type="entry name" value="HAD-like"/>
    <property type="match status" value="1"/>
</dbReference>
<keyword evidence="2" id="KW-0479">Metal-binding</keyword>
<comment type="caution">
    <text evidence="5">The sequence shown here is derived from an EMBL/GenBank/DDBJ whole genome shotgun (WGS) entry which is preliminary data.</text>
</comment>
<dbReference type="NCBIfam" id="TIGR01509">
    <property type="entry name" value="HAD-SF-IA-v3"/>
    <property type="match status" value="1"/>
</dbReference>
<dbReference type="EMBL" id="BASE01000065">
    <property type="protein sequence ID" value="GAM14668.1"/>
    <property type="molecule type" value="Genomic_DNA"/>
</dbReference>
<dbReference type="PRINTS" id="PR00413">
    <property type="entry name" value="HADHALOGNASE"/>
</dbReference>
<dbReference type="Proteomes" id="UP000031014">
    <property type="component" value="Unassembled WGS sequence"/>
</dbReference>
<dbReference type="GO" id="GO:0046872">
    <property type="term" value="F:metal ion binding"/>
    <property type="evidence" value="ECO:0007669"/>
    <property type="project" value="UniProtKB-KW"/>
</dbReference>
<keyword evidence="6" id="KW-1185">Reference proteome</keyword>
<dbReference type="SFLD" id="SFLDS00003">
    <property type="entry name" value="Haloacid_Dehalogenase"/>
    <property type="match status" value="1"/>
</dbReference>
<keyword evidence="4" id="KW-0460">Magnesium</keyword>
<dbReference type="GO" id="GO:0044281">
    <property type="term" value="P:small molecule metabolic process"/>
    <property type="evidence" value="ECO:0007669"/>
    <property type="project" value="UniProtKB-ARBA"/>
</dbReference>
<evidence type="ECO:0000313" key="6">
    <source>
        <dbReference type="Proteomes" id="UP000031014"/>
    </source>
</evidence>
<dbReference type="EC" id="3.8.1.2" evidence="5"/>
<dbReference type="GO" id="GO:0016791">
    <property type="term" value="F:phosphatase activity"/>
    <property type="evidence" value="ECO:0007669"/>
    <property type="project" value="TreeGrafter"/>
</dbReference>
<dbReference type="InterPro" id="IPR006439">
    <property type="entry name" value="HAD-SF_hydro_IA"/>
</dbReference>
<evidence type="ECO:0000256" key="1">
    <source>
        <dbReference type="ARBA" id="ARBA00001946"/>
    </source>
</evidence>
<gene>
    <name evidence="5" type="ORF">SAMD00020551_2821</name>
</gene>
<dbReference type="InterPro" id="IPR051400">
    <property type="entry name" value="HAD-like_hydrolase"/>
</dbReference>
<dbReference type="InterPro" id="IPR023214">
    <property type="entry name" value="HAD_sf"/>
</dbReference>
<sequence>MKHIEAVFFDFDGTLLDRETSLVKFIDDQYERFKRELTGIDEQRYKNRFIELDARGYVWKDKVYSELLQEFNVVDLTWEELLEDYIMNFKHSCAGFQNLHEVLGQLKQMGMKMGLISNGKTHFQMANIKALEIEGYFDSILISEAVGLRKPDSRIFQKGMEALKVSAAGSIFVGDHPENDVAASKRAGMIGIWKRDDYWHSAEGDLTIEELEELLGILQKGVEQNDRFQCFI</sequence>
<name>A0A0A8X3Z6_MESS1</name>
<dbReference type="InterPro" id="IPR036412">
    <property type="entry name" value="HAD-like_sf"/>
</dbReference>
<dbReference type="InterPro" id="IPR041492">
    <property type="entry name" value="HAD_2"/>
</dbReference>
<dbReference type="SFLD" id="SFLDG01129">
    <property type="entry name" value="C1.5:_HAD__Beta-PGM__Phosphata"/>
    <property type="match status" value="1"/>
</dbReference>
<evidence type="ECO:0000313" key="5">
    <source>
        <dbReference type="EMBL" id="GAM14668.1"/>
    </source>
</evidence>
<reference evidence="5 6" key="1">
    <citation type="submission" date="2013-06" db="EMBL/GenBank/DDBJ databases">
        <title>Whole genome shotgun sequence of Bacillus selenatarsenatis SF-1.</title>
        <authorList>
            <person name="Kuroda M."/>
            <person name="Sei K."/>
            <person name="Yamashita M."/>
            <person name="Ike M."/>
        </authorList>
    </citation>
    <scope>NUCLEOTIDE SEQUENCE [LARGE SCALE GENOMIC DNA]</scope>
    <source>
        <strain evidence="5 6">SF-1</strain>
    </source>
</reference>
<evidence type="ECO:0000256" key="2">
    <source>
        <dbReference type="ARBA" id="ARBA00022723"/>
    </source>
</evidence>
<dbReference type="AlphaFoldDB" id="A0A0A8X3Z6"/>
<dbReference type="PANTHER" id="PTHR46470">
    <property type="entry name" value="N-ACYLNEURAMINATE-9-PHOSPHATASE"/>
    <property type="match status" value="1"/>
</dbReference>
<accession>A0A0A8X3Z6</accession>
<dbReference type="GO" id="GO:0018784">
    <property type="term" value="F:(S)-2-haloacid dehalogenase activity"/>
    <property type="evidence" value="ECO:0007669"/>
    <property type="project" value="UniProtKB-EC"/>
</dbReference>
<dbReference type="Gene3D" id="1.10.150.520">
    <property type="match status" value="1"/>
</dbReference>
<comment type="cofactor">
    <cofactor evidence="1">
        <name>Mg(2+)</name>
        <dbReference type="ChEBI" id="CHEBI:18420"/>
    </cofactor>
</comment>
<dbReference type="RefSeq" id="WP_232310453.1">
    <property type="nucleotide sequence ID" value="NZ_BASE01000065.1"/>
</dbReference>
<protein>
    <submittedName>
        <fullName evidence="5">2-haloalkanoic acid dehalogenase</fullName>
        <ecNumber evidence="5">3.8.1.2</ecNumber>
    </submittedName>
</protein>
<proteinExistence type="predicted"/>
<evidence type="ECO:0000256" key="3">
    <source>
        <dbReference type="ARBA" id="ARBA00022801"/>
    </source>
</evidence>
<dbReference type="STRING" id="1321606.SAMD00020551_2821"/>
<keyword evidence="3 5" id="KW-0378">Hydrolase</keyword>
<dbReference type="Gene3D" id="3.40.50.1000">
    <property type="entry name" value="HAD superfamily/HAD-like"/>
    <property type="match status" value="1"/>
</dbReference>
<dbReference type="NCBIfam" id="TIGR01549">
    <property type="entry name" value="HAD-SF-IA-v1"/>
    <property type="match status" value="1"/>
</dbReference>